<dbReference type="InterPro" id="IPR002762">
    <property type="entry name" value="CbiX-like"/>
</dbReference>
<dbReference type="CDD" id="cd03416">
    <property type="entry name" value="CbiX_SirB_N"/>
    <property type="match status" value="1"/>
</dbReference>
<evidence type="ECO:0000313" key="3">
    <source>
        <dbReference type="EMBL" id="QIM52124.1"/>
    </source>
</evidence>
<dbReference type="Gene3D" id="3.40.50.1400">
    <property type="match status" value="1"/>
</dbReference>
<evidence type="ECO:0000256" key="1">
    <source>
        <dbReference type="ARBA" id="ARBA00022723"/>
    </source>
</evidence>
<evidence type="ECO:0000256" key="2">
    <source>
        <dbReference type="ARBA" id="ARBA00023239"/>
    </source>
</evidence>
<dbReference type="SUPFAM" id="SSF53800">
    <property type="entry name" value="Chelatase"/>
    <property type="match status" value="1"/>
</dbReference>
<dbReference type="Proteomes" id="UP000503162">
    <property type="component" value="Chromosome"/>
</dbReference>
<protein>
    <submittedName>
        <fullName evidence="3">Cobalamin biosynthesis protein CbiX</fullName>
    </submittedName>
</protein>
<organism evidence="3 4">
    <name type="scientific">Hydrogenophaga crocea</name>
    <dbReference type="NCBI Taxonomy" id="2716225"/>
    <lineage>
        <taxon>Bacteria</taxon>
        <taxon>Pseudomonadati</taxon>
        <taxon>Pseudomonadota</taxon>
        <taxon>Betaproteobacteria</taxon>
        <taxon>Burkholderiales</taxon>
        <taxon>Comamonadaceae</taxon>
        <taxon>Hydrogenophaga</taxon>
    </lineage>
</organism>
<keyword evidence="2" id="KW-0456">Lyase</keyword>
<dbReference type="InterPro" id="IPR050963">
    <property type="entry name" value="Sirohydro_Cobaltochel/CbiX"/>
</dbReference>
<keyword evidence="4" id="KW-1185">Reference proteome</keyword>
<evidence type="ECO:0000313" key="4">
    <source>
        <dbReference type="Proteomes" id="UP000503162"/>
    </source>
</evidence>
<accession>A0A6G8IFY0</accession>
<keyword evidence="1" id="KW-0479">Metal-binding</keyword>
<dbReference type="GO" id="GO:0016829">
    <property type="term" value="F:lyase activity"/>
    <property type="evidence" value="ECO:0007669"/>
    <property type="project" value="UniProtKB-KW"/>
</dbReference>
<dbReference type="RefSeq" id="WP_166226727.1">
    <property type="nucleotide sequence ID" value="NZ_CP049989.1"/>
</dbReference>
<sequence length="121" mass="13128">MLGVIVFAHGSRDPLWRAPVEAVARRIAERAPGTLARTAYLELTEPDLPSAARELVAAGATTLRVLPLFFGMGKHAREDLPQLMDALQREHPQVVFERLPTAGEDPQLIDLLAALAVKEGA</sequence>
<dbReference type="Pfam" id="PF01903">
    <property type="entry name" value="CbiX"/>
    <property type="match status" value="1"/>
</dbReference>
<dbReference type="AlphaFoldDB" id="A0A6G8IFY0"/>
<reference evidence="3 4" key="1">
    <citation type="submission" date="2020-03" db="EMBL/GenBank/DDBJ databases">
        <title>Hydrogenophaga sp. nov. isolated from cyanobacterial mat.</title>
        <authorList>
            <person name="Thorat V."/>
            <person name="Kirdat K."/>
            <person name="Tiwarekar B."/>
            <person name="Costa E.D."/>
            <person name="Yadav A."/>
        </authorList>
    </citation>
    <scope>NUCLEOTIDE SEQUENCE [LARGE SCALE GENOMIC DNA]</scope>
    <source>
        <strain evidence="3 4">BA0156</strain>
    </source>
</reference>
<dbReference type="PANTHER" id="PTHR33542">
    <property type="entry name" value="SIROHYDROCHLORIN FERROCHELATASE, CHLOROPLASTIC"/>
    <property type="match status" value="1"/>
</dbReference>
<gene>
    <name evidence="3" type="ORF">G9Q37_08225</name>
</gene>
<dbReference type="PANTHER" id="PTHR33542:SF3">
    <property type="entry name" value="SIROHYDROCHLORIN FERROCHELATASE, CHLOROPLASTIC"/>
    <property type="match status" value="1"/>
</dbReference>
<name>A0A6G8IFY0_9BURK</name>
<proteinExistence type="predicted"/>
<dbReference type="KEGG" id="hcz:G9Q37_08225"/>
<dbReference type="EMBL" id="CP049989">
    <property type="protein sequence ID" value="QIM52124.1"/>
    <property type="molecule type" value="Genomic_DNA"/>
</dbReference>
<dbReference type="GO" id="GO:0046872">
    <property type="term" value="F:metal ion binding"/>
    <property type="evidence" value="ECO:0007669"/>
    <property type="project" value="UniProtKB-KW"/>
</dbReference>